<dbReference type="PANTHER" id="PTHR33223:SF8">
    <property type="entry name" value="OS04G0172440 PROTEIN"/>
    <property type="match status" value="1"/>
</dbReference>
<reference evidence="1" key="1">
    <citation type="submission" date="2023-08" db="EMBL/GenBank/DDBJ databases">
        <title>A de novo genome assembly of Solanum verrucosum Schlechtendal, a Mexican diploid species geographically isolated from the other diploid A-genome species in potato relatives.</title>
        <authorList>
            <person name="Hosaka K."/>
        </authorList>
    </citation>
    <scope>NUCLEOTIDE SEQUENCE</scope>
    <source>
        <tissue evidence="1">Young leaves</tissue>
    </source>
</reference>
<protein>
    <recommendedName>
        <fullName evidence="3">Gag-pro-like protein</fullName>
    </recommendedName>
</protein>
<gene>
    <name evidence="1" type="ORF">MTR67_047918</name>
</gene>
<organism evidence="1 2">
    <name type="scientific">Solanum verrucosum</name>
    <dbReference type="NCBI Taxonomy" id="315347"/>
    <lineage>
        <taxon>Eukaryota</taxon>
        <taxon>Viridiplantae</taxon>
        <taxon>Streptophyta</taxon>
        <taxon>Embryophyta</taxon>
        <taxon>Tracheophyta</taxon>
        <taxon>Spermatophyta</taxon>
        <taxon>Magnoliopsida</taxon>
        <taxon>eudicotyledons</taxon>
        <taxon>Gunneridae</taxon>
        <taxon>Pentapetalae</taxon>
        <taxon>asterids</taxon>
        <taxon>lamiids</taxon>
        <taxon>Solanales</taxon>
        <taxon>Solanaceae</taxon>
        <taxon>Solanoideae</taxon>
        <taxon>Solaneae</taxon>
        <taxon>Solanum</taxon>
    </lineage>
</organism>
<dbReference type="AlphaFoldDB" id="A0AAF0UX15"/>
<dbReference type="Proteomes" id="UP001234989">
    <property type="component" value="Chromosome 11"/>
</dbReference>
<evidence type="ECO:0000313" key="1">
    <source>
        <dbReference type="EMBL" id="WMV54533.1"/>
    </source>
</evidence>
<proteinExistence type="predicted"/>
<accession>A0AAF0UX15</accession>
<keyword evidence="2" id="KW-1185">Reference proteome</keyword>
<sequence>MLKKMKSIEKHMKSIQGLGGQKSVAFKDLCMFPNVHLPPGFKTPKFDKYDGHGDPIAYLKRYCNKLRDRNTLSNIRKKPNESFREYAIKWREQAARVKPPLDEQELVDIFVEAQDPNYFHHLTSAMGRPFHTTIKMGEMVESDLKIGRIVSQVAIKATT</sequence>
<dbReference type="PANTHER" id="PTHR33223">
    <property type="entry name" value="CCHC-TYPE DOMAIN-CONTAINING PROTEIN"/>
    <property type="match status" value="1"/>
</dbReference>
<dbReference type="EMBL" id="CP133622">
    <property type="protein sequence ID" value="WMV54533.1"/>
    <property type="molecule type" value="Genomic_DNA"/>
</dbReference>
<name>A0AAF0UX15_SOLVR</name>
<evidence type="ECO:0000313" key="2">
    <source>
        <dbReference type="Proteomes" id="UP001234989"/>
    </source>
</evidence>
<evidence type="ECO:0008006" key="3">
    <source>
        <dbReference type="Google" id="ProtNLM"/>
    </source>
</evidence>